<dbReference type="GO" id="GO:0055029">
    <property type="term" value="C:nuclear DNA-directed RNA polymerase complex"/>
    <property type="evidence" value="ECO:0007669"/>
    <property type="project" value="UniProtKB-ARBA"/>
</dbReference>
<dbReference type="PANTHER" id="PTHR12709:SF1">
    <property type="entry name" value="DNA-DIRECTED RNA POLYMERASE III SUBUNIT RPC8"/>
    <property type="match status" value="1"/>
</dbReference>
<dbReference type="CDD" id="cd04330">
    <property type="entry name" value="RNAP_III_Rpc25_N"/>
    <property type="match status" value="1"/>
</dbReference>
<evidence type="ECO:0000256" key="5">
    <source>
        <dbReference type="ARBA" id="ARBA00023242"/>
    </source>
</evidence>
<evidence type="ECO:0000259" key="7">
    <source>
        <dbReference type="Pfam" id="PF03876"/>
    </source>
</evidence>
<gene>
    <name evidence="9" type="primary">rpc25</name>
    <name evidence="9" type="ORF">LTR09_008697</name>
</gene>
<keyword evidence="4 6" id="KW-0804">Transcription</keyword>
<dbReference type="SUPFAM" id="SSF88798">
    <property type="entry name" value="N-terminal, heterodimerisation domain of RBP7 (RpoE)"/>
    <property type="match status" value="1"/>
</dbReference>
<sequence length="213" mass="23716">MYLLVALADVLQIHPSDFDKSSARAVEDLINSKYADKVIYKVGLCVGFHSIIKSSEGLIGHGDGMVNVNVDFRLIVYRPFKGEIIHGVITHSNPTAGIHLSQDFFEDIVVPPETMFENTTWGKDDEAFIWTTNENEYFFDLAEGCLFRVEEEQWTDMSPQAKSPGGQFIVEDAKTEGEVKKTPYLVRGSMMLSGLGPTLWWSGDQAEDGEDGA</sequence>
<evidence type="ECO:0000256" key="1">
    <source>
        <dbReference type="ARBA" id="ARBA00004123"/>
    </source>
</evidence>
<feature type="domain" description="RNA polymerase Rpb7-like N-terminal" evidence="7">
    <location>
        <begin position="9"/>
        <end position="64"/>
    </location>
</feature>
<evidence type="ECO:0000256" key="2">
    <source>
        <dbReference type="ARBA" id="ARBA00009307"/>
    </source>
</evidence>
<name>A0AAJ0DAH6_9PEZI</name>
<comment type="caution">
    <text evidence="9">The sequence shown here is derived from an EMBL/GenBank/DDBJ whole genome shotgun (WGS) entry which is preliminary data.</text>
</comment>
<keyword evidence="5 6" id="KW-0539">Nucleus</keyword>
<dbReference type="Proteomes" id="UP001271007">
    <property type="component" value="Unassembled WGS sequence"/>
</dbReference>
<organism evidence="9 10">
    <name type="scientific">Extremus antarcticus</name>
    <dbReference type="NCBI Taxonomy" id="702011"/>
    <lineage>
        <taxon>Eukaryota</taxon>
        <taxon>Fungi</taxon>
        <taxon>Dikarya</taxon>
        <taxon>Ascomycota</taxon>
        <taxon>Pezizomycotina</taxon>
        <taxon>Dothideomycetes</taxon>
        <taxon>Dothideomycetidae</taxon>
        <taxon>Mycosphaerellales</taxon>
        <taxon>Extremaceae</taxon>
        <taxon>Extremus</taxon>
    </lineage>
</organism>
<dbReference type="InterPro" id="IPR013238">
    <property type="entry name" value="RNA_pol_III_Rbc25"/>
</dbReference>
<dbReference type="AlphaFoldDB" id="A0AAJ0DAH6"/>
<dbReference type="FunFam" id="3.30.1490.120:FF:000001">
    <property type="entry name" value="DNA-directed RNA polymerase II subunit RPB7"/>
    <property type="match status" value="1"/>
</dbReference>
<dbReference type="GO" id="GO:0005666">
    <property type="term" value="C:RNA polymerase III complex"/>
    <property type="evidence" value="ECO:0007669"/>
    <property type="project" value="TreeGrafter"/>
</dbReference>
<dbReference type="InterPro" id="IPR036898">
    <property type="entry name" value="RNA_pol_Rpb7-like_N_sf"/>
</dbReference>
<dbReference type="SUPFAM" id="SSF50249">
    <property type="entry name" value="Nucleic acid-binding proteins"/>
    <property type="match status" value="1"/>
</dbReference>
<dbReference type="InterPro" id="IPR005576">
    <property type="entry name" value="Rpb7-like_N"/>
</dbReference>
<comment type="subcellular location">
    <subcellularLocation>
        <location evidence="1 6">Nucleus</location>
    </subcellularLocation>
</comment>
<dbReference type="PANTHER" id="PTHR12709">
    <property type="entry name" value="DNA-DIRECTED RNA POLYMERASE II, III"/>
    <property type="match status" value="1"/>
</dbReference>
<protein>
    <recommendedName>
        <fullName evidence="6">DNA-directed RNA polymerase subunit</fullName>
    </recommendedName>
</protein>
<feature type="domain" description="RNA polymerase III subunit Rpc25" evidence="8">
    <location>
        <begin position="83"/>
        <end position="201"/>
    </location>
</feature>
<evidence type="ECO:0000256" key="4">
    <source>
        <dbReference type="ARBA" id="ARBA00023163"/>
    </source>
</evidence>
<dbReference type="Gene3D" id="2.40.50.140">
    <property type="entry name" value="Nucleic acid-binding proteins"/>
    <property type="match status" value="1"/>
</dbReference>
<dbReference type="InterPro" id="IPR045113">
    <property type="entry name" value="Rpb7-like"/>
</dbReference>
<evidence type="ECO:0000259" key="8">
    <source>
        <dbReference type="Pfam" id="PF08292"/>
    </source>
</evidence>
<evidence type="ECO:0000256" key="3">
    <source>
        <dbReference type="ARBA" id="ARBA00022478"/>
    </source>
</evidence>
<dbReference type="InterPro" id="IPR012340">
    <property type="entry name" value="NA-bd_OB-fold"/>
</dbReference>
<dbReference type="Pfam" id="PF03876">
    <property type="entry name" value="SHS2_Rpb7-N"/>
    <property type="match status" value="1"/>
</dbReference>
<dbReference type="EMBL" id="JAWDJX010000035">
    <property type="protein sequence ID" value="KAK3050042.1"/>
    <property type="molecule type" value="Genomic_DNA"/>
</dbReference>
<keyword evidence="3 6" id="KW-0240">DNA-directed RNA polymerase</keyword>
<evidence type="ECO:0000313" key="9">
    <source>
        <dbReference type="EMBL" id="KAK3050042.1"/>
    </source>
</evidence>
<comment type="similarity">
    <text evidence="2">Belongs to the eukaryotic RPB7/RPC8 RNA polymerase subunit family.</text>
</comment>
<evidence type="ECO:0000256" key="6">
    <source>
        <dbReference type="RuleBase" id="RU369086"/>
    </source>
</evidence>
<dbReference type="GO" id="GO:0006384">
    <property type="term" value="P:transcription initiation at RNA polymerase III promoter"/>
    <property type="evidence" value="ECO:0007669"/>
    <property type="project" value="TreeGrafter"/>
</dbReference>
<reference evidence="9" key="1">
    <citation type="submission" date="2023-04" db="EMBL/GenBank/DDBJ databases">
        <title>Black Yeasts Isolated from many extreme environments.</title>
        <authorList>
            <person name="Coleine C."/>
            <person name="Stajich J.E."/>
            <person name="Selbmann L."/>
        </authorList>
    </citation>
    <scope>NUCLEOTIDE SEQUENCE</scope>
    <source>
        <strain evidence="9">CCFEE 5312</strain>
    </source>
</reference>
<proteinExistence type="inferred from homology"/>
<dbReference type="Gene3D" id="3.30.1490.120">
    <property type="entry name" value="RNA polymerase Rpb7-like, N-terminal domain"/>
    <property type="match status" value="1"/>
</dbReference>
<comment type="function">
    <text evidence="6">DNA-dependent RNA polymerase which catalyzes the transcription of DNA into RNA using the four ribonucleoside triphosphates as substrates.</text>
</comment>
<accession>A0AAJ0DAH6</accession>
<dbReference type="Pfam" id="PF08292">
    <property type="entry name" value="RNA_pol_Rbc25"/>
    <property type="match status" value="1"/>
</dbReference>
<evidence type="ECO:0000313" key="10">
    <source>
        <dbReference type="Proteomes" id="UP001271007"/>
    </source>
</evidence>
<keyword evidence="10" id="KW-1185">Reference proteome</keyword>